<sequence>MATAALHSAQGTSLLRILATPFSAFARFLVFAAENSTRMQTIERLNAMTDEQLAAKGLTRETIVRHVFADRMGL</sequence>
<dbReference type="AlphaFoldDB" id="A0A1M5UV30"/>
<dbReference type="EMBL" id="FQWM01000007">
    <property type="protein sequence ID" value="SHH66698.1"/>
    <property type="molecule type" value="Genomic_DNA"/>
</dbReference>
<evidence type="ECO:0008006" key="3">
    <source>
        <dbReference type="Google" id="ProtNLM"/>
    </source>
</evidence>
<proteinExistence type="predicted"/>
<evidence type="ECO:0000313" key="2">
    <source>
        <dbReference type="Proteomes" id="UP000184211"/>
    </source>
</evidence>
<dbReference type="OrthoDB" id="7867799at2"/>
<dbReference type="Proteomes" id="UP000184211">
    <property type="component" value="Unassembled WGS sequence"/>
</dbReference>
<dbReference type="RefSeq" id="WP_072793811.1">
    <property type="nucleotide sequence ID" value="NZ_FQWM01000007.1"/>
</dbReference>
<gene>
    <name evidence="1" type="ORF">SAMN04488044_2963</name>
</gene>
<keyword evidence="2" id="KW-1185">Reference proteome</keyword>
<accession>A0A1M5UV30</accession>
<protein>
    <recommendedName>
        <fullName evidence="3">DUF1127 domain-containing protein</fullName>
    </recommendedName>
</protein>
<organism evidence="1 2">
    <name type="scientific">Cognatishimia maritima</name>
    <dbReference type="NCBI Taxonomy" id="870908"/>
    <lineage>
        <taxon>Bacteria</taxon>
        <taxon>Pseudomonadati</taxon>
        <taxon>Pseudomonadota</taxon>
        <taxon>Alphaproteobacteria</taxon>
        <taxon>Rhodobacterales</taxon>
        <taxon>Paracoccaceae</taxon>
        <taxon>Cognatishimia</taxon>
    </lineage>
</organism>
<evidence type="ECO:0000313" key="1">
    <source>
        <dbReference type="EMBL" id="SHH66698.1"/>
    </source>
</evidence>
<reference evidence="2" key="1">
    <citation type="submission" date="2016-11" db="EMBL/GenBank/DDBJ databases">
        <authorList>
            <person name="Varghese N."/>
            <person name="Submissions S."/>
        </authorList>
    </citation>
    <scope>NUCLEOTIDE SEQUENCE [LARGE SCALE GENOMIC DNA]</scope>
    <source>
        <strain evidence="2">DSM 28223</strain>
    </source>
</reference>
<name>A0A1M5UV30_9RHOB</name>